<dbReference type="AlphaFoldDB" id="A0A941D8A9"/>
<gene>
    <name evidence="2" type="ORF">KC207_05180</name>
</gene>
<accession>A0A941D8A9</accession>
<dbReference type="PANTHER" id="PTHR18964">
    <property type="entry name" value="ROK (REPRESSOR, ORF, KINASE) FAMILY"/>
    <property type="match status" value="1"/>
</dbReference>
<protein>
    <submittedName>
        <fullName evidence="2">ROK family transcriptional regulator</fullName>
    </submittedName>
</protein>
<keyword evidence="3" id="KW-1185">Reference proteome</keyword>
<reference evidence="2" key="1">
    <citation type="submission" date="2021-04" db="EMBL/GenBank/DDBJ databases">
        <title>Phycicoccus avicenniae sp. nov., a novel endophytic actinomycetes isolated from branch of Avicennia mariana.</title>
        <authorList>
            <person name="Tuo L."/>
        </authorList>
    </citation>
    <scope>NUCLEOTIDE SEQUENCE</scope>
    <source>
        <strain evidence="2">BSK3Z-2</strain>
    </source>
</reference>
<evidence type="ECO:0000256" key="1">
    <source>
        <dbReference type="ARBA" id="ARBA00006479"/>
    </source>
</evidence>
<evidence type="ECO:0000313" key="3">
    <source>
        <dbReference type="Proteomes" id="UP000677016"/>
    </source>
</evidence>
<dbReference type="Pfam" id="PF00480">
    <property type="entry name" value="ROK"/>
    <property type="match status" value="1"/>
</dbReference>
<dbReference type="SUPFAM" id="SSF46785">
    <property type="entry name" value="Winged helix' DNA-binding domain"/>
    <property type="match status" value="1"/>
</dbReference>
<comment type="similarity">
    <text evidence="1">Belongs to the ROK (NagC/XylR) family.</text>
</comment>
<organism evidence="2 3">
    <name type="scientific">Phycicoccus avicenniae</name>
    <dbReference type="NCBI Taxonomy" id="2828860"/>
    <lineage>
        <taxon>Bacteria</taxon>
        <taxon>Bacillati</taxon>
        <taxon>Actinomycetota</taxon>
        <taxon>Actinomycetes</taxon>
        <taxon>Micrococcales</taxon>
        <taxon>Intrasporangiaceae</taxon>
        <taxon>Phycicoccus</taxon>
    </lineage>
</organism>
<dbReference type="PANTHER" id="PTHR18964:SF149">
    <property type="entry name" value="BIFUNCTIONAL UDP-N-ACETYLGLUCOSAMINE 2-EPIMERASE_N-ACETYLMANNOSAMINE KINASE"/>
    <property type="match status" value="1"/>
</dbReference>
<dbReference type="RefSeq" id="WP_211601832.1">
    <property type="nucleotide sequence ID" value="NZ_JAGSNF010000004.1"/>
</dbReference>
<comment type="caution">
    <text evidence="2">The sequence shown here is derived from an EMBL/GenBank/DDBJ whole genome shotgun (WGS) entry which is preliminary data.</text>
</comment>
<name>A0A941D8A9_9MICO</name>
<dbReference type="InterPro" id="IPR043129">
    <property type="entry name" value="ATPase_NBD"/>
</dbReference>
<dbReference type="SUPFAM" id="SSF53067">
    <property type="entry name" value="Actin-like ATPase domain"/>
    <property type="match status" value="1"/>
</dbReference>
<dbReference type="Proteomes" id="UP000677016">
    <property type="component" value="Unassembled WGS sequence"/>
</dbReference>
<dbReference type="Gene3D" id="1.10.10.10">
    <property type="entry name" value="Winged helix-like DNA-binding domain superfamily/Winged helix DNA-binding domain"/>
    <property type="match status" value="1"/>
</dbReference>
<proteinExistence type="inferred from homology"/>
<dbReference type="EMBL" id="JAGSNF010000004">
    <property type="protein sequence ID" value="MBR7742680.1"/>
    <property type="molecule type" value="Genomic_DNA"/>
</dbReference>
<dbReference type="Pfam" id="PF13412">
    <property type="entry name" value="HTH_24"/>
    <property type="match status" value="1"/>
</dbReference>
<evidence type="ECO:0000313" key="2">
    <source>
        <dbReference type="EMBL" id="MBR7742680.1"/>
    </source>
</evidence>
<dbReference type="InterPro" id="IPR000600">
    <property type="entry name" value="ROK"/>
</dbReference>
<sequence>MSLIGVAGRPDGRSPHEGLVLRTLRDEGPMSRTSLAEVTGLSIATISKVVGPLVDRGVLLETVRPSDGLGRPSKMLTPVADQVSVAAVQISVGLVRLAITDAMARVRTRDSFTTDPDTPASVVLDRIAEHLARLVSEDSGAPVVGIGVASPGRISRDQRSVRLAIGLDWHDLEVSDVLERALGIPTVVQHNVQALALTEAKYGPIGADLLAYVYVRSGVGLGIVSRHGATDFRAPEGERFLGHIQVVEDGHLCSCGARGCLESAVGEGRLRARLREIAPDLDPPTTTDVLPALHALAAAGNPLALEVERELVDYLGRGLGIVANLWNPDLLLVGGVLSSASDALLGQLRESTRSRLVPVLRDDLRLERAPGNDDAVVRSGAATALEMLHYA</sequence>
<dbReference type="InterPro" id="IPR036388">
    <property type="entry name" value="WH-like_DNA-bd_sf"/>
</dbReference>
<dbReference type="InterPro" id="IPR036390">
    <property type="entry name" value="WH_DNA-bd_sf"/>
</dbReference>
<dbReference type="Gene3D" id="3.30.420.40">
    <property type="match status" value="2"/>
</dbReference>